<dbReference type="RefSeq" id="WP_267149985.1">
    <property type="nucleotide sequence ID" value="NZ_JAPMLT010000001.1"/>
</dbReference>
<keyword evidence="1" id="KW-0326">Glycosidase</keyword>
<dbReference type="SUPFAM" id="SSF51445">
    <property type="entry name" value="(Trans)glycosidases"/>
    <property type="match status" value="1"/>
</dbReference>
<dbReference type="PROSITE" id="PS51910">
    <property type="entry name" value="GH18_2"/>
    <property type="match status" value="1"/>
</dbReference>
<dbReference type="Pfam" id="PF01476">
    <property type="entry name" value="LysM"/>
    <property type="match status" value="1"/>
</dbReference>
<dbReference type="Gene3D" id="3.10.50.10">
    <property type="match status" value="1"/>
</dbReference>
<keyword evidence="5" id="KW-1185">Reference proteome</keyword>
<evidence type="ECO:0000259" key="3">
    <source>
        <dbReference type="PROSITE" id="PS51910"/>
    </source>
</evidence>
<feature type="domain" description="LysM" evidence="2">
    <location>
        <begin position="7"/>
        <end position="51"/>
    </location>
</feature>
<keyword evidence="4" id="KW-0378">Hydrolase</keyword>
<dbReference type="InterPro" id="IPR001223">
    <property type="entry name" value="Glyco_hydro18_cat"/>
</dbReference>
<comment type="caution">
    <text evidence="4">The sequence shown here is derived from an EMBL/GenBank/DDBJ whole genome shotgun (WGS) entry which is preliminary data.</text>
</comment>
<dbReference type="InterPro" id="IPR011583">
    <property type="entry name" value="Chitinase_II/V-like_cat"/>
</dbReference>
<dbReference type="Gene3D" id="3.20.20.80">
    <property type="entry name" value="Glycosidases"/>
    <property type="match status" value="1"/>
</dbReference>
<dbReference type="InterPro" id="IPR036779">
    <property type="entry name" value="LysM_dom_sf"/>
</dbReference>
<protein>
    <submittedName>
        <fullName evidence="4">Glycosyl hydrolase family 18 protein</fullName>
    </submittedName>
</protein>
<dbReference type="PANTHER" id="PTHR46066">
    <property type="entry name" value="CHITINASE DOMAIN-CONTAINING PROTEIN 1 FAMILY MEMBER"/>
    <property type="match status" value="1"/>
</dbReference>
<organism evidence="4 5">
    <name type="scientific">Tumebacillus lacus</name>
    <dbReference type="NCBI Taxonomy" id="2995335"/>
    <lineage>
        <taxon>Bacteria</taxon>
        <taxon>Bacillati</taxon>
        <taxon>Bacillota</taxon>
        <taxon>Bacilli</taxon>
        <taxon>Bacillales</taxon>
        <taxon>Alicyclobacillaceae</taxon>
        <taxon>Tumebacillus</taxon>
    </lineage>
</organism>
<dbReference type="PROSITE" id="PS51782">
    <property type="entry name" value="LYSM"/>
    <property type="match status" value="1"/>
</dbReference>
<dbReference type="Pfam" id="PF00704">
    <property type="entry name" value="Glyco_hydro_18"/>
    <property type="match status" value="1"/>
</dbReference>
<dbReference type="EMBL" id="JAPMLT010000001">
    <property type="protein sequence ID" value="MCX7568746.1"/>
    <property type="molecule type" value="Genomic_DNA"/>
</dbReference>
<dbReference type="InterPro" id="IPR017853">
    <property type="entry name" value="GH"/>
</dbReference>
<evidence type="ECO:0000256" key="1">
    <source>
        <dbReference type="ARBA" id="ARBA00023295"/>
    </source>
</evidence>
<accession>A0ABT3WZJ5</accession>
<dbReference type="GO" id="GO:0016787">
    <property type="term" value="F:hydrolase activity"/>
    <property type="evidence" value="ECO:0007669"/>
    <property type="project" value="UniProtKB-KW"/>
</dbReference>
<reference evidence="4 5" key="1">
    <citation type="submission" date="2022-11" db="EMBL/GenBank/DDBJ databases">
        <title>Study of microbial diversity in lake waters.</title>
        <authorList>
            <person name="Zhang J."/>
        </authorList>
    </citation>
    <scope>NUCLEOTIDE SEQUENCE [LARGE SCALE GENOMIC DNA]</scope>
    <source>
        <strain evidence="4 5">DT12</strain>
    </source>
</reference>
<dbReference type="CDD" id="cd00118">
    <property type="entry name" value="LysM"/>
    <property type="match status" value="1"/>
</dbReference>
<proteinExistence type="predicted"/>
<dbReference type="Proteomes" id="UP001208017">
    <property type="component" value="Unassembled WGS sequence"/>
</dbReference>
<evidence type="ECO:0000313" key="5">
    <source>
        <dbReference type="Proteomes" id="UP001208017"/>
    </source>
</evidence>
<dbReference type="SMART" id="SM00257">
    <property type="entry name" value="LysM"/>
    <property type="match status" value="1"/>
</dbReference>
<dbReference type="InterPro" id="IPR029070">
    <property type="entry name" value="Chitinase_insertion_sf"/>
</dbReference>
<dbReference type="InterPro" id="IPR018392">
    <property type="entry name" value="LysM"/>
</dbReference>
<dbReference type="SUPFAM" id="SSF54106">
    <property type="entry name" value="LysM domain"/>
    <property type="match status" value="1"/>
</dbReference>
<gene>
    <name evidence="4" type="ORF">OS242_02015</name>
</gene>
<sequence>MAQTVVTYVIVQNGDTLESIARRYRTSVLTVARLNGLTKEAAITAGQLLQVPKPRPEPGYKQHLLARPRTPRYAFAFCTGQEGIYPGSDKALVREGEEGLSGIFPLWFQVAPSEPWRLQSFVAEEQILRTVQTARERRVNVLPALSNLYYNGGIGGREVVRQAMRSHQHQLAETLIRTYSRIGADGICLDWTDLHPEDNALFVQWVETLAEACRQASLRLVVQIPLLAGDDGQPRCPVSELQRLSRSADLVSLMLNTEHRMYTLPGPISSLDWAESGIRSVLAQGLEPGKTLLGLAGYAYDWKESSQVPEYLSFDGAMNRARQYRVHVVLDADSQTPTYTYRDSSGTPHQVWFENTSSLSQKITLINRHELAGLSLWRLGIEDPNMWPLLRGRWGAVKKWDAGFRNKYYDK</sequence>
<dbReference type="PANTHER" id="PTHR46066:SF2">
    <property type="entry name" value="CHITINASE DOMAIN-CONTAINING PROTEIN 1"/>
    <property type="match status" value="1"/>
</dbReference>
<evidence type="ECO:0000313" key="4">
    <source>
        <dbReference type="EMBL" id="MCX7568746.1"/>
    </source>
</evidence>
<evidence type="ECO:0000259" key="2">
    <source>
        <dbReference type="PROSITE" id="PS51782"/>
    </source>
</evidence>
<dbReference type="Gene3D" id="3.10.350.10">
    <property type="entry name" value="LysM domain"/>
    <property type="match status" value="1"/>
</dbReference>
<name>A0ABT3WZJ5_9BACL</name>
<dbReference type="SMART" id="SM00636">
    <property type="entry name" value="Glyco_18"/>
    <property type="match status" value="1"/>
</dbReference>
<feature type="domain" description="GH18" evidence="3">
    <location>
        <begin position="73"/>
        <end position="397"/>
    </location>
</feature>